<dbReference type="EMBL" id="JBJVNE010000286">
    <property type="protein sequence ID" value="MFM9653734.1"/>
    <property type="molecule type" value="Genomic_DNA"/>
</dbReference>
<dbReference type="SUPFAM" id="SSF53098">
    <property type="entry name" value="Ribonuclease H-like"/>
    <property type="match status" value="1"/>
</dbReference>
<dbReference type="PANTHER" id="PTHR10724:SF10">
    <property type="entry name" value="S1 RNA-BINDING DOMAIN-CONTAINING PROTEIN 1"/>
    <property type="match status" value="1"/>
</dbReference>
<feature type="non-terminal residue" evidence="2">
    <location>
        <position position="91"/>
    </location>
</feature>
<reference evidence="2 3" key="1">
    <citation type="submission" date="2024-12" db="EMBL/GenBank/DDBJ databases">
        <title>Forecasting of Potato common scab and diversities of Pathogenic streptomyces spp. in china.</title>
        <authorList>
            <person name="Handique U."/>
            <person name="Wu J."/>
        </authorList>
    </citation>
    <scope>NUCLEOTIDE SEQUENCE [LARGE SCALE GENOMIC DNA]</scope>
    <source>
        <strain evidence="2 3">ZRIMU1585</strain>
    </source>
</reference>
<dbReference type="Pfam" id="PF16921">
    <property type="entry name" value="Tex_YqgF"/>
    <property type="match status" value="1"/>
</dbReference>
<name>A0ABW9J306_STRGJ</name>
<evidence type="ECO:0000313" key="2">
    <source>
        <dbReference type="EMBL" id="MFM9653734.1"/>
    </source>
</evidence>
<feature type="domain" description="YqgF/RNase H-like" evidence="1">
    <location>
        <begin position="11"/>
        <end position="91"/>
    </location>
</feature>
<gene>
    <name evidence="2" type="ORF">ACKI1S_47870</name>
</gene>
<dbReference type="InterPro" id="IPR050437">
    <property type="entry name" value="Ribos_protein_bS1-like"/>
</dbReference>
<dbReference type="PANTHER" id="PTHR10724">
    <property type="entry name" value="30S RIBOSOMAL PROTEIN S1"/>
    <property type="match status" value="1"/>
</dbReference>
<evidence type="ECO:0000313" key="3">
    <source>
        <dbReference type="Proteomes" id="UP001631993"/>
    </source>
</evidence>
<accession>A0ABW9J306</accession>
<dbReference type="InterPro" id="IPR012337">
    <property type="entry name" value="RNaseH-like_sf"/>
</dbReference>
<dbReference type="Gene3D" id="3.30.420.140">
    <property type="entry name" value="YqgF/RNase H-like domain"/>
    <property type="match status" value="1"/>
</dbReference>
<evidence type="ECO:0000259" key="1">
    <source>
        <dbReference type="SMART" id="SM00732"/>
    </source>
</evidence>
<dbReference type="Proteomes" id="UP001631993">
    <property type="component" value="Unassembled WGS sequence"/>
</dbReference>
<dbReference type="InterPro" id="IPR037027">
    <property type="entry name" value="YqgF/RNaseH-like_dom_sf"/>
</dbReference>
<feature type="non-terminal residue" evidence="2">
    <location>
        <position position="1"/>
    </location>
</feature>
<keyword evidence="3" id="KW-1185">Reference proteome</keyword>
<protein>
    <submittedName>
        <fullName evidence="2">RNA-binding transcriptional accessory protein</fullName>
    </submittedName>
</protein>
<organism evidence="2 3">
    <name type="scientific">Streptomyces galilaeus</name>
    <dbReference type="NCBI Taxonomy" id="33899"/>
    <lineage>
        <taxon>Bacteria</taxon>
        <taxon>Bacillati</taxon>
        <taxon>Actinomycetota</taxon>
        <taxon>Actinomycetes</taxon>
        <taxon>Kitasatosporales</taxon>
        <taxon>Streptomycetaceae</taxon>
        <taxon>Streptomyces</taxon>
    </lineage>
</organism>
<proteinExistence type="predicted"/>
<dbReference type="SMART" id="SM00732">
    <property type="entry name" value="YqgFc"/>
    <property type="match status" value="1"/>
</dbReference>
<dbReference type="InterPro" id="IPR006641">
    <property type="entry name" value="YqgF/RNaseH-like_dom"/>
</dbReference>
<dbReference type="InterPro" id="IPR032639">
    <property type="entry name" value="Tex_YqgF"/>
</dbReference>
<comment type="caution">
    <text evidence="2">The sequence shown here is derived from an EMBL/GenBank/DDBJ whole genome shotgun (WGS) entry which is preliminary data.</text>
</comment>
<sequence length="91" mass="10250">QLLLSAPLGSKRMLAIDPGYRTGCKVVCLDEKGELLTTDLIYVHEAKRIHDSEYKIKELVKIYRIEVFAIGDGTAGRETEQFIKKMNLGLP</sequence>